<name>A0ABN8TZP6_9VIBR</name>
<comment type="caution">
    <text evidence="1">The sequence shown here is derived from an EMBL/GenBank/DDBJ whole genome shotgun (WGS) entry which is preliminary data.</text>
</comment>
<proteinExistence type="predicted"/>
<dbReference type="Proteomes" id="UP001152658">
    <property type="component" value="Unassembled WGS sequence"/>
</dbReference>
<evidence type="ECO:0000313" key="2">
    <source>
        <dbReference type="Proteomes" id="UP001152658"/>
    </source>
</evidence>
<protein>
    <submittedName>
        <fullName evidence="1">Uncharacterized protein</fullName>
    </submittedName>
</protein>
<keyword evidence="2" id="KW-1185">Reference proteome</keyword>
<accession>A0ABN8TZP6</accession>
<reference evidence="1" key="1">
    <citation type="submission" date="2022-06" db="EMBL/GenBank/DDBJ databases">
        <authorList>
            <person name="Goudenege D."/>
            <person name="Le Roux F."/>
        </authorList>
    </citation>
    <scope>NUCLEOTIDE SEQUENCE</scope>
    <source>
        <strain evidence="1">12-063</strain>
    </source>
</reference>
<gene>
    <name evidence="1" type="ORF">VAE063_990043</name>
</gene>
<organism evidence="1 2">
    <name type="scientific">Vibrio aestuarianus</name>
    <dbReference type="NCBI Taxonomy" id="28171"/>
    <lineage>
        <taxon>Bacteria</taxon>
        <taxon>Pseudomonadati</taxon>
        <taxon>Pseudomonadota</taxon>
        <taxon>Gammaproteobacteria</taxon>
        <taxon>Vibrionales</taxon>
        <taxon>Vibrionaceae</taxon>
        <taxon>Vibrio</taxon>
    </lineage>
</organism>
<dbReference type="EMBL" id="CALYLK010000140">
    <property type="protein sequence ID" value="CAH8241905.1"/>
    <property type="molecule type" value="Genomic_DNA"/>
</dbReference>
<sequence length="84" mass="9652">MKTINLRLFKNPFRPSQPAENTEQILNEIVALTLKTHPTHNAALSGEQRDHNPKPLCLKHKTQLRVETPKRWESVLNALLNALH</sequence>
<evidence type="ECO:0000313" key="1">
    <source>
        <dbReference type="EMBL" id="CAH8241905.1"/>
    </source>
</evidence>